<comment type="similarity">
    <text evidence="2">Belongs to the monovalent cation:proton antiporter 1 (CPA1) transporter (TC 2.A.36) family.</text>
</comment>
<gene>
    <name evidence="8" type="ORF">ASIM_LOCUS175</name>
</gene>
<proteinExistence type="inferred from homology"/>
<feature type="transmembrane region" description="Helical" evidence="6">
    <location>
        <begin position="208"/>
        <end position="230"/>
    </location>
</feature>
<feature type="transmembrane region" description="Helical" evidence="6">
    <location>
        <begin position="75"/>
        <end position="95"/>
    </location>
</feature>
<reference evidence="8 9" key="2">
    <citation type="submission" date="2018-11" db="EMBL/GenBank/DDBJ databases">
        <authorList>
            <consortium name="Pathogen Informatics"/>
        </authorList>
    </citation>
    <scope>NUCLEOTIDE SEQUENCE [LARGE SCALE GENOMIC DNA]</scope>
</reference>
<dbReference type="InterPro" id="IPR006153">
    <property type="entry name" value="Cation/H_exchanger_TM"/>
</dbReference>
<dbReference type="EMBL" id="UYRR01000067">
    <property type="protein sequence ID" value="VDK17444.1"/>
    <property type="molecule type" value="Genomic_DNA"/>
</dbReference>
<feature type="transmembrane region" description="Helical" evidence="6">
    <location>
        <begin position="242"/>
        <end position="266"/>
    </location>
</feature>
<dbReference type="PANTHER" id="PTHR31102:SF1">
    <property type="entry name" value="CATION_H+ EXCHANGER DOMAIN-CONTAINING PROTEIN"/>
    <property type="match status" value="1"/>
</dbReference>
<evidence type="ECO:0000313" key="10">
    <source>
        <dbReference type="WBParaSite" id="ASIM_0000026401-mRNA-1"/>
    </source>
</evidence>
<sequence length="399" mass="43709">MACAQSSSNSFDENRQQLILSTFPNKVCSRLFQINLIICSATIFICIYVTAVSILKRPIIYPLINLNANVTIIDTVDHTQSAISVVLIWIAALIAGRITTYLRLPSLLGVLLCGVALRNIPFTAQYLFIDGGVNNFLRKSAFAVILIRGGIGLDWVALKKTKGVIFRFGVLSSVFEALVIALVAYPIFGMSPIMCIVFGICYEGLVNFNYSMTLAATSPAVTIPTMLGLSKKGYGNDSGVPTAILAAASIDNMICITLFNVFLSLITENDSTSLKIGLLVVQIIVGIIVGFGVGFLLWVFPRRKSRQVHFTRVALLFWLCMMFIFGTQAISWDSGGVIATILASFICSVRWKADNPQKDDKESEAFALMWNLVGMQVMFATIGFEFQFSEVNSKTTEST</sequence>
<reference evidence="10" key="1">
    <citation type="submission" date="2017-02" db="UniProtKB">
        <authorList>
            <consortium name="WormBaseParasite"/>
        </authorList>
    </citation>
    <scope>IDENTIFICATION</scope>
</reference>
<protein>
    <submittedName>
        <fullName evidence="10">Na_H_Exchanger domain-containing protein</fullName>
    </submittedName>
</protein>
<keyword evidence="9" id="KW-1185">Reference proteome</keyword>
<evidence type="ECO:0000256" key="3">
    <source>
        <dbReference type="ARBA" id="ARBA00022692"/>
    </source>
</evidence>
<dbReference type="InterPro" id="IPR051843">
    <property type="entry name" value="CPA1_transporter"/>
</dbReference>
<dbReference type="Gene3D" id="1.20.1530.20">
    <property type="match status" value="1"/>
</dbReference>
<dbReference type="AlphaFoldDB" id="A0A0M3IYE2"/>
<keyword evidence="4 6" id="KW-1133">Transmembrane helix</keyword>
<name>A0A0M3IYE2_ANISI</name>
<dbReference type="Pfam" id="PF00999">
    <property type="entry name" value="Na_H_Exchanger"/>
    <property type="match status" value="1"/>
</dbReference>
<dbReference type="PANTHER" id="PTHR31102">
    <property type="match status" value="1"/>
</dbReference>
<dbReference type="InterPro" id="IPR038770">
    <property type="entry name" value="Na+/solute_symporter_sf"/>
</dbReference>
<evidence type="ECO:0000313" key="8">
    <source>
        <dbReference type="EMBL" id="VDK17444.1"/>
    </source>
</evidence>
<feature type="transmembrane region" description="Helical" evidence="6">
    <location>
        <begin position="140"/>
        <end position="158"/>
    </location>
</feature>
<accession>A0A0M3IYE2</accession>
<feature type="transmembrane region" description="Helical" evidence="6">
    <location>
        <begin position="312"/>
        <end position="330"/>
    </location>
</feature>
<dbReference type="GO" id="GO:1902600">
    <property type="term" value="P:proton transmembrane transport"/>
    <property type="evidence" value="ECO:0007669"/>
    <property type="project" value="InterPro"/>
</dbReference>
<dbReference type="Proteomes" id="UP000267096">
    <property type="component" value="Unassembled WGS sequence"/>
</dbReference>
<dbReference type="GO" id="GO:0015297">
    <property type="term" value="F:antiporter activity"/>
    <property type="evidence" value="ECO:0007669"/>
    <property type="project" value="InterPro"/>
</dbReference>
<dbReference type="OrthoDB" id="423807at2759"/>
<keyword evidence="5 6" id="KW-0472">Membrane</keyword>
<evidence type="ECO:0000256" key="2">
    <source>
        <dbReference type="ARBA" id="ARBA00007367"/>
    </source>
</evidence>
<evidence type="ECO:0000256" key="5">
    <source>
        <dbReference type="ARBA" id="ARBA00023136"/>
    </source>
</evidence>
<evidence type="ECO:0000313" key="9">
    <source>
        <dbReference type="Proteomes" id="UP000267096"/>
    </source>
</evidence>
<evidence type="ECO:0000256" key="4">
    <source>
        <dbReference type="ARBA" id="ARBA00022989"/>
    </source>
</evidence>
<feature type="domain" description="Cation/H+ exchanger transmembrane" evidence="7">
    <location>
        <begin position="141"/>
        <end position="392"/>
    </location>
</feature>
<evidence type="ECO:0000259" key="7">
    <source>
        <dbReference type="Pfam" id="PF00999"/>
    </source>
</evidence>
<organism evidence="10">
    <name type="scientific">Anisakis simplex</name>
    <name type="common">Herring worm</name>
    <dbReference type="NCBI Taxonomy" id="6269"/>
    <lineage>
        <taxon>Eukaryota</taxon>
        <taxon>Metazoa</taxon>
        <taxon>Ecdysozoa</taxon>
        <taxon>Nematoda</taxon>
        <taxon>Chromadorea</taxon>
        <taxon>Rhabditida</taxon>
        <taxon>Spirurina</taxon>
        <taxon>Ascaridomorpha</taxon>
        <taxon>Ascaridoidea</taxon>
        <taxon>Anisakidae</taxon>
        <taxon>Anisakis</taxon>
        <taxon>Anisakis simplex complex</taxon>
    </lineage>
</organism>
<feature type="transmembrane region" description="Helical" evidence="6">
    <location>
        <begin position="34"/>
        <end position="55"/>
    </location>
</feature>
<keyword evidence="3 6" id="KW-0812">Transmembrane</keyword>
<dbReference type="GO" id="GO:0016020">
    <property type="term" value="C:membrane"/>
    <property type="evidence" value="ECO:0007669"/>
    <property type="project" value="UniProtKB-SubCell"/>
</dbReference>
<evidence type="ECO:0000256" key="6">
    <source>
        <dbReference type="SAM" id="Phobius"/>
    </source>
</evidence>
<evidence type="ECO:0000256" key="1">
    <source>
        <dbReference type="ARBA" id="ARBA00004141"/>
    </source>
</evidence>
<comment type="subcellular location">
    <subcellularLocation>
        <location evidence="1">Membrane</location>
        <topology evidence="1">Multi-pass membrane protein</topology>
    </subcellularLocation>
</comment>
<dbReference type="WBParaSite" id="ASIM_0000026401-mRNA-1">
    <property type="protein sequence ID" value="ASIM_0000026401-mRNA-1"/>
    <property type="gene ID" value="ASIM_0000026401"/>
</dbReference>
<feature type="transmembrane region" description="Helical" evidence="6">
    <location>
        <begin position="107"/>
        <end position="128"/>
    </location>
</feature>
<feature type="transmembrane region" description="Helical" evidence="6">
    <location>
        <begin position="365"/>
        <end position="384"/>
    </location>
</feature>
<feature type="transmembrane region" description="Helical" evidence="6">
    <location>
        <begin position="278"/>
        <end position="300"/>
    </location>
</feature>